<dbReference type="CDD" id="cd02439">
    <property type="entry name" value="DMB-PRT_CobT"/>
    <property type="match status" value="1"/>
</dbReference>
<dbReference type="Gene3D" id="1.10.1610.10">
    <property type="match status" value="1"/>
</dbReference>
<dbReference type="Proteomes" id="UP000886785">
    <property type="component" value="Unassembled WGS sequence"/>
</dbReference>
<dbReference type="InterPro" id="IPR036087">
    <property type="entry name" value="Nict_dMeBzImd_PRibTrfase_sf"/>
</dbReference>
<evidence type="ECO:0000256" key="5">
    <source>
        <dbReference type="ARBA" id="ARBA00015486"/>
    </source>
</evidence>
<keyword evidence="7 11" id="KW-0328">Glycosyltransferase</keyword>
<evidence type="ECO:0000256" key="9">
    <source>
        <dbReference type="ARBA" id="ARBA00030686"/>
    </source>
</evidence>
<evidence type="ECO:0000256" key="6">
    <source>
        <dbReference type="ARBA" id="ARBA00022573"/>
    </source>
</evidence>
<dbReference type="HAMAP" id="MF_00230">
    <property type="entry name" value="CobT"/>
    <property type="match status" value="1"/>
</dbReference>
<sequence length="352" mass="36521">MLLEDTLNRIVPPGGDAAARAKERWDSLAKPLGSLGLLEEAVIRIAAMTDDPDYFPEKCALAVMCADNGVVAQGVTQTDSSVTALVAENLACGKSVVNVMAKQAGADVFPIDVGMAQDVPADGLWRKKVTYGTRDITVGPAMTRQQAVQAIEAGIETARLLAAQGYRLLAAGEMGIGNTTTGSAVTAVLLDQPPERVTGRGAGLSREGLARKISAIRQAILINRPNPSDPIDVVSKVGGFDLAAMAGLYLGGAALKLPVMLDGVISAAAALLAAHLCPACREYMVASHVSGEPAGAMLLDALGLRAFLTAGMRLGEGTGAIAALPVLKMAYTVYFGTSTFSQIQMDPYRPLD</sequence>
<evidence type="ECO:0000313" key="12">
    <source>
        <dbReference type="EMBL" id="HIR57486.1"/>
    </source>
</evidence>
<name>A0A9D1J1D6_9FIRM</name>
<dbReference type="GO" id="GO:0008939">
    <property type="term" value="F:nicotinate-nucleotide-dimethylbenzimidazole phosphoribosyltransferase activity"/>
    <property type="evidence" value="ECO:0007669"/>
    <property type="project" value="UniProtKB-UniRule"/>
</dbReference>
<evidence type="ECO:0000256" key="10">
    <source>
        <dbReference type="ARBA" id="ARBA00047340"/>
    </source>
</evidence>
<protein>
    <recommendedName>
        <fullName evidence="5 11">Nicotinate-nucleotide--dimethylbenzimidazole phosphoribosyltransferase</fullName>
        <shortName evidence="11">NN:DBI PRT</shortName>
        <ecNumber evidence="4 11">2.4.2.21</ecNumber>
    </recommendedName>
    <alternativeName>
        <fullName evidence="9 11">N(1)-alpha-phosphoribosyltransferase</fullName>
    </alternativeName>
</protein>
<comment type="similarity">
    <text evidence="3 11">Belongs to the CobT family.</text>
</comment>
<proteinExistence type="inferred from homology"/>
<reference evidence="12" key="2">
    <citation type="journal article" date="2021" name="PeerJ">
        <title>Extensive microbial diversity within the chicken gut microbiome revealed by metagenomics and culture.</title>
        <authorList>
            <person name="Gilroy R."/>
            <person name="Ravi A."/>
            <person name="Getino M."/>
            <person name="Pursley I."/>
            <person name="Horton D.L."/>
            <person name="Alikhan N.F."/>
            <person name="Baker D."/>
            <person name="Gharbi K."/>
            <person name="Hall N."/>
            <person name="Watson M."/>
            <person name="Adriaenssens E.M."/>
            <person name="Foster-Nyarko E."/>
            <person name="Jarju S."/>
            <person name="Secka A."/>
            <person name="Antonio M."/>
            <person name="Oren A."/>
            <person name="Chaudhuri R.R."/>
            <person name="La Ragione R."/>
            <person name="Hildebrand F."/>
            <person name="Pallen M.J."/>
        </authorList>
    </citation>
    <scope>NUCLEOTIDE SEQUENCE</scope>
    <source>
        <strain evidence="12">ChiSjej1B19-7085</strain>
    </source>
</reference>
<evidence type="ECO:0000256" key="2">
    <source>
        <dbReference type="ARBA" id="ARBA00005049"/>
    </source>
</evidence>
<dbReference type="EC" id="2.4.2.21" evidence="4 11"/>
<dbReference type="GO" id="GO:0009236">
    <property type="term" value="P:cobalamin biosynthetic process"/>
    <property type="evidence" value="ECO:0007669"/>
    <property type="project" value="UniProtKB-UniRule"/>
</dbReference>
<comment type="function">
    <text evidence="1 11">Catalyzes the synthesis of alpha-ribazole-5'-phosphate from nicotinate mononucleotide (NAMN) and 5,6-dimethylbenzimidazole (DMB).</text>
</comment>
<evidence type="ECO:0000256" key="1">
    <source>
        <dbReference type="ARBA" id="ARBA00002197"/>
    </source>
</evidence>
<dbReference type="PANTHER" id="PTHR43463:SF1">
    <property type="entry name" value="NICOTINATE-NUCLEOTIDE--DIMETHYLBENZIMIDAZOLE PHOSPHORIBOSYLTRANSFERASE"/>
    <property type="match status" value="1"/>
</dbReference>
<dbReference type="SUPFAM" id="SSF52733">
    <property type="entry name" value="Nicotinate mononucleotide:5,6-dimethylbenzimidazole phosphoribosyltransferase (CobT)"/>
    <property type="match status" value="1"/>
</dbReference>
<dbReference type="EMBL" id="DVHF01000083">
    <property type="protein sequence ID" value="HIR57486.1"/>
    <property type="molecule type" value="Genomic_DNA"/>
</dbReference>
<dbReference type="InterPro" id="IPR003200">
    <property type="entry name" value="Nict_dMeBzImd_PRibTrfase"/>
</dbReference>
<dbReference type="PANTHER" id="PTHR43463">
    <property type="entry name" value="NICOTINATE-NUCLEOTIDE--DIMETHYLBENZIMIDAZOLE PHOSPHORIBOSYLTRANSFERASE"/>
    <property type="match status" value="1"/>
</dbReference>
<dbReference type="Gene3D" id="3.40.50.10210">
    <property type="match status" value="1"/>
</dbReference>
<evidence type="ECO:0000256" key="11">
    <source>
        <dbReference type="HAMAP-Rule" id="MF_00230"/>
    </source>
</evidence>
<comment type="catalytic activity">
    <reaction evidence="10 11">
        <text>5,6-dimethylbenzimidazole + nicotinate beta-D-ribonucleotide = alpha-ribazole 5'-phosphate + nicotinate + H(+)</text>
        <dbReference type="Rhea" id="RHEA:11196"/>
        <dbReference type="ChEBI" id="CHEBI:15378"/>
        <dbReference type="ChEBI" id="CHEBI:15890"/>
        <dbReference type="ChEBI" id="CHEBI:32544"/>
        <dbReference type="ChEBI" id="CHEBI:57502"/>
        <dbReference type="ChEBI" id="CHEBI:57918"/>
        <dbReference type="EC" id="2.4.2.21"/>
    </reaction>
</comment>
<comment type="pathway">
    <text evidence="2 11">Nucleoside biosynthesis; alpha-ribazole biosynthesis; alpha-ribazole from 5,6-dimethylbenzimidazole: step 1/2.</text>
</comment>
<keyword evidence="6 11" id="KW-0169">Cobalamin biosynthesis</keyword>
<dbReference type="InterPro" id="IPR023195">
    <property type="entry name" value="Nict_dMeBzImd_PRibTrfase_N"/>
</dbReference>
<reference evidence="12" key="1">
    <citation type="submission" date="2020-10" db="EMBL/GenBank/DDBJ databases">
        <authorList>
            <person name="Gilroy R."/>
        </authorList>
    </citation>
    <scope>NUCLEOTIDE SEQUENCE</scope>
    <source>
        <strain evidence="12">ChiSjej1B19-7085</strain>
    </source>
</reference>
<evidence type="ECO:0000313" key="13">
    <source>
        <dbReference type="Proteomes" id="UP000886785"/>
    </source>
</evidence>
<feature type="active site" description="Proton acceptor" evidence="11">
    <location>
        <position position="316"/>
    </location>
</feature>
<evidence type="ECO:0000256" key="7">
    <source>
        <dbReference type="ARBA" id="ARBA00022676"/>
    </source>
</evidence>
<evidence type="ECO:0000256" key="3">
    <source>
        <dbReference type="ARBA" id="ARBA00007110"/>
    </source>
</evidence>
<organism evidence="12 13">
    <name type="scientific">Candidatus Gallacutalibacter pullicola</name>
    <dbReference type="NCBI Taxonomy" id="2840830"/>
    <lineage>
        <taxon>Bacteria</taxon>
        <taxon>Bacillati</taxon>
        <taxon>Bacillota</taxon>
        <taxon>Clostridia</taxon>
        <taxon>Eubacteriales</taxon>
        <taxon>Candidatus Gallacutalibacter</taxon>
    </lineage>
</organism>
<dbReference type="FunFam" id="3.40.50.10210:FF:000001">
    <property type="entry name" value="Nicotinate-nucleotide--dimethylbenzimidazole phosphoribosyltransferase"/>
    <property type="match status" value="1"/>
</dbReference>
<evidence type="ECO:0000256" key="4">
    <source>
        <dbReference type="ARBA" id="ARBA00011991"/>
    </source>
</evidence>
<comment type="caution">
    <text evidence="12">The sequence shown here is derived from an EMBL/GenBank/DDBJ whole genome shotgun (WGS) entry which is preliminary data.</text>
</comment>
<dbReference type="NCBIfam" id="TIGR03160">
    <property type="entry name" value="cobT_DBIPRT"/>
    <property type="match status" value="1"/>
</dbReference>
<dbReference type="AlphaFoldDB" id="A0A9D1J1D6"/>
<gene>
    <name evidence="11 12" type="primary">cobT</name>
    <name evidence="12" type="ORF">IAA54_07430</name>
</gene>
<dbReference type="Pfam" id="PF02277">
    <property type="entry name" value="DBI_PRT"/>
    <property type="match status" value="1"/>
</dbReference>
<evidence type="ECO:0000256" key="8">
    <source>
        <dbReference type="ARBA" id="ARBA00022679"/>
    </source>
</evidence>
<dbReference type="InterPro" id="IPR017846">
    <property type="entry name" value="Nict_dMeBzImd_PRibTrfase_bact"/>
</dbReference>
<accession>A0A9D1J1D6</accession>
<keyword evidence="8 11" id="KW-0808">Transferase</keyword>
<dbReference type="NCBIfam" id="NF000996">
    <property type="entry name" value="PRK00105.1"/>
    <property type="match status" value="1"/>
</dbReference>